<evidence type="ECO:0000256" key="3">
    <source>
        <dbReference type="ARBA" id="ARBA00023004"/>
    </source>
</evidence>
<keyword evidence="8" id="KW-0670">Pyruvate</keyword>
<dbReference type="InterPro" id="IPR017721">
    <property type="entry name" value="IorA"/>
</dbReference>
<evidence type="ECO:0000256" key="6">
    <source>
        <dbReference type="PIRSR" id="PIRSR006439-50"/>
    </source>
</evidence>
<dbReference type="SUPFAM" id="SSF52518">
    <property type="entry name" value="Thiamin diphosphate-binding fold (THDP-binding)"/>
    <property type="match status" value="2"/>
</dbReference>
<organism evidence="8 9">
    <name type="scientific">Desulfurella amilsii</name>
    <dbReference type="NCBI Taxonomy" id="1562698"/>
    <lineage>
        <taxon>Bacteria</taxon>
        <taxon>Pseudomonadati</taxon>
        <taxon>Campylobacterota</taxon>
        <taxon>Desulfurellia</taxon>
        <taxon>Desulfurellales</taxon>
        <taxon>Desulfurellaceae</taxon>
        <taxon>Desulfurella</taxon>
    </lineage>
</organism>
<feature type="binding site" evidence="6">
    <location>
        <position position="533"/>
    </location>
    <ligand>
        <name>[4Fe-4S] cluster</name>
        <dbReference type="ChEBI" id="CHEBI:49883"/>
        <label>1</label>
    </ligand>
</feature>
<dbReference type="Pfam" id="PF01855">
    <property type="entry name" value="POR_N"/>
    <property type="match status" value="1"/>
</dbReference>
<dbReference type="InterPro" id="IPR017896">
    <property type="entry name" value="4Fe4S_Fe-S-bd"/>
</dbReference>
<dbReference type="FunFam" id="3.40.50.970:FF:000039">
    <property type="entry name" value="Indolepyruvate oxidoreductase subunit IorA"/>
    <property type="match status" value="1"/>
</dbReference>
<dbReference type="STRING" id="1562698.DESAMIL20_2064"/>
<feature type="binding site" evidence="6">
    <location>
        <position position="561"/>
    </location>
    <ligand>
        <name>[4Fe-4S] cluster</name>
        <dbReference type="ChEBI" id="CHEBI:49883"/>
        <label>2</label>
    </ligand>
</feature>
<feature type="binding site" evidence="6">
    <location>
        <position position="567"/>
    </location>
    <ligand>
        <name>[4Fe-4S] cluster</name>
        <dbReference type="ChEBI" id="CHEBI:49883"/>
        <label>2</label>
    </ligand>
</feature>
<dbReference type="Pfam" id="PF02775">
    <property type="entry name" value="TPP_enzyme_C"/>
    <property type="match status" value="1"/>
</dbReference>
<keyword evidence="9" id="KW-1185">Reference proteome</keyword>
<keyword evidence="4 5" id="KW-0411">Iron-sulfur</keyword>
<name>A0A1X4XUB6_9BACT</name>
<dbReference type="CDD" id="cd07034">
    <property type="entry name" value="TPP_PYR_PFOR_IOR-alpha_like"/>
    <property type="match status" value="1"/>
</dbReference>
<keyword evidence="5 6" id="KW-0004">4Fe-4S</keyword>
<feature type="binding site" evidence="6">
    <location>
        <position position="544"/>
    </location>
    <ligand>
        <name>[4Fe-4S] cluster</name>
        <dbReference type="ChEBI" id="CHEBI:49883"/>
        <label>2</label>
    </ligand>
</feature>
<dbReference type="GO" id="GO:0044281">
    <property type="term" value="P:small molecule metabolic process"/>
    <property type="evidence" value="ECO:0007669"/>
    <property type="project" value="UniProtKB-ARBA"/>
</dbReference>
<evidence type="ECO:0000256" key="4">
    <source>
        <dbReference type="ARBA" id="ARBA00023014"/>
    </source>
</evidence>
<dbReference type="CDD" id="cd02008">
    <property type="entry name" value="TPP_IOR_alpha"/>
    <property type="match status" value="1"/>
</dbReference>
<dbReference type="InterPro" id="IPR011766">
    <property type="entry name" value="TPP_enzyme_TPP-bd"/>
</dbReference>
<dbReference type="PANTHER" id="PTHR43710:SF5">
    <property type="entry name" value="INDOLEPYRUVATE FERREDOXIN OXIDOREDUCTASE ALPHA SUBUNIT"/>
    <property type="match status" value="1"/>
</dbReference>
<dbReference type="OrthoDB" id="9804603at2"/>
<dbReference type="SUPFAM" id="SSF54862">
    <property type="entry name" value="4Fe-4S ferredoxins"/>
    <property type="match status" value="1"/>
</dbReference>
<dbReference type="PROSITE" id="PS51379">
    <property type="entry name" value="4FE4S_FER_2"/>
    <property type="match status" value="2"/>
</dbReference>
<dbReference type="AlphaFoldDB" id="A0A1X4XUB6"/>
<evidence type="ECO:0000256" key="5">
    <source>
        <dbReference type="PIRNR" id="PIRNR006439"/>
    </source>
</evidence>
<comment type="cofactor">
    <cofactor evidence="5 6">
        <name>[4Fe-4S] cluster</name>
        <dbReference type="ChEBI" id="CHEBI:49883"/>
    </cofactor>
    <text evidence="5 6">Binds 2 [4Fe-4S] clusters. In this family the first cluster has a non-standard and varying [4Fe-4S] binding motif CX(2)CX(2)CX(4-5)CP.</text>
</comment>
<feature type="binding site" evidence="6">
    <location>
        <position position="536"/>
    </location>
    <ligand>
        <name>[4Fe-4S] cluster</name>
        <dbReference type="ChEBI" id="CHEBI:49883"/>
        <label>1</label>
    </ligand>
</feature>
<keyword evidence="1 5" id="KW-0479">Metal-binding</keyword>
<dbReference type="Pfam" id="PF00037">
    <property type="entry name" value="Fer4"/>
    <property type="match status" value="1"/>
</dbReference>
<feature type="domain" description="4Fe-4S ferredoxin-type" evidence="7">
    <location>
        <begin position="552"/>
        <end position="581"/>
    </location>
</feature>
<dbReference type="Gene3D" id="3.30.70.20">
    <property type="match status" value="1"/>
</dbReference>
<evidence type="ECO:0000256" key="2">
    <source>
        <dbReference type="ARBA" id="ARBA00023002"/>
    </source>
</evidence>
<dbReference type="InterPro" id="IPR017900">
    <property type="entry name" value="4Fe4S_Fe_S_CS"/>
</dbReference>
<evidence type="ECO:0000256" key="1">
    <source>
        <dbReference type="ARBA" id="ARBA00022723"/>
    </source>
</evidence>
<dbReference type="InterPro" id="IPR002880">
    <property type="entry name" value="Pyrv_Fd/Flavodoxin_OxRdtase_N"/>
</dbReference>
<evidence type="ECO:0000313" key="9">
    <source>
        <dbReference type="Proteomes" id="UP000194141"/>
    </source>
</evidence>
<feature type="binding site" evidence="6">
    <location>
        <position position="539"/>
    </location>
    <ligand>
        <name>[4Fe-4S] cluster</name>
        <dbReference type="ChEBI" id="CHEBI:49883"/>
        <label>1</label>
    </ligand>
</feature>
<keyword evidence="2 5" id="KW-0560">Oxidoreductase</keyword>
<comment type="function">
    <text evidence="5">Catalyzes the ferredoxin-dependent oxidative decarboxylation of arylpyruvates.</text>
</comment>
<evidence type="ECO:0000259" key="7">
    <source>
        <dbReference type="PROSITE" id="PS51379"/>
    </source>
</evidence>
<dbReference type="NCBIfam" id="TIGR03336">
    <property type="entry name" value="IOR_alpha"/>
    <property type="match status" value="1"/>
</dbReference>
<keyword evidence="5" id="KW-0813">Transport</keyword>
<dbReference type="PROSITE" id="PS00198">
    <property type="entry name" value="4FE4S_FER_1"/>
    <property type="match status" value="1"/>
</dbReference>
<dbReference type="GO" id="GO:0030976">
    <property type="term" value="F:thiamine pyrophosphate binding"/>
    <property type="evidence" value="ECO:0007669"/>
    <property type="project" value="InterPro"/>
</dbReference>
<dbReference type="EC" id="1.2.7.8" evidence="5"/>
<proteinExistence type="predicted"/>
<dbReference type="InterPro" id="IPR045025">
    <property type="entry name" value="HACL1-like"/>
</dbReference>
<sequence>MRKIISGNEALAIGAYRASASFASGYPGTPSSEILEHTKTFEDIKVQWASNEKSAFEQALGASIAGRRSFVTMKHVGLNVAADSLMSASYTGVNAGFVVVVADDPGMHSSQNEQDTRLFAKFAQVPILEPSDAKEAMGFMQYAFALSEEYDTPVIVRSTTRVSHTQEMAYFDMHKLGGYENKLLVKDISKYVLVPKNAIARHKKLLERNAKLQKLSNETPINRIEQGTLNIGIITSGVSYLYAKELLPNANYLKIGLSWPFPIEIAREFVKNLDKVIVIEELEPYIEEQLKAGGIYVEGKKFFPQDGEFNLDIVEEGLAKASFLEKTPKKYFEVPDLPARPPVLCPGCPHRPVFDILHSLRVYVTGDIGCYTLGAAAPLSSIHTTVCMGASISMGYGLAKASLNHKVVSVIGDSTFLHTGLQPLIDAYVNNVAYTVIILDNSITAMTGGQPDATSGFNIKNEPTHKVDLENLVRSIGIERVFKVDQYDYQTTKEIIEQEVNTKELSVIIATRPCVLAPKKIKEIPYLVIADKCIDCKRCLRVGCPAIGYKDNKAYIIEDSCTGCALCAKVCPTNAIVKGDVNE</sequence>
<dbReference type="Gene3D" id="3.40.50.970">
    <property type="match status" value="2"/>
</dbReference>
<dbReference type="InterPro" id="IPR029061">
    <property type="entry name" value="THDP-binding"/>
</dbReference>
<dbReference type="GO" id="GO:0046872">
    <property type="term" value="F:metal ion binding"/>
    <property type="evidence" value="ECO:0007669"/>
    <property type="project" value="UniProtKB-UniRule"/>
</dbReference>
<dbReference type="PANTHER" id="PTHR43710">
    <property type="entry name" value="2-HYDROXYACYL-COA LYASE"/>
    <property type="match status" value="1"/>
</dbReference>
<dbReference type="GO" id="GO:0051539">
    <property type="term" value="F:4 iron, 4 sulfur cluster binding"/>
    <property type="evidence" value="ECO:0007669"/>
    <property type="project" value="UniProtKB-UniRule"/>
</dbReference>
<comment type="caution">
    <text evidence="8">The sequence shown here is derived from an EMBL/GenBank/DDBJ whole genome shotgun (WGS) entry which is preliminary data.</text>
</comment>
<dbReference type="GO" id="GO:0043805">
    <property type="term" value="F:indolepyruvate ferredoxin oxidoreductase activity"/>
    <property type="evidence" value="ECO:0007669"/>
    <property type="project" value="UniProtKB-UniRule"/>
</dbReference>
<gene>
    <name evidence="8" type="ORF">DESAMIL20_2064</name>
</gene>
<dbReference type="PIRSF" id="PIRSF006439">
    <property type="entry name" value="Indolepyruvate_ferr_oxidored"/>
    <property type="match status" value="1"/>
</dbReference>
<feature type="domain" description="4Fe-4S ferredoxin-type" evidence="7">
    <location>
        <begin position="524"/>
        <end position="545"/>
    </location>
</feature>
<feature type="binding site" evidence="6">
    <location>
        <position position="564"/>
    </location>
    <ligand>
        <name>[4Fe-4S] cluster</name>
        <dbReference type="ChEBI" id="CHEBI:49883"/>
        <label>2</label>
    </ligand>
</feature>
<protein>
    <recommendedName>
        <fullName evidence="5">Indolepyruvate oxidoreductase subunit IorA</fullName>
        <shortName evidence="5">IOR</shortName>
        <ecNumber evidence="5">1.2.7.8</ecNumber>
    </recommendedName>
    <alternativeName>
        <fullName evidence="5">Indolepyruvate ferredoxin oxidoreductase subunit alpha</fullName>
    </alternativeName>
</protein>
<keyword evidence="3 5" id="KW-0408">Iron</keyword>
<feature type="binding site" evidence="6">
    <location>
        <position position="571"/>
    </location>
    <ligand>
        <name>[4Fe-4S] cluster</name>
        <dbReference type="ChEBI" id="CHEBI:49883"/>
        <label>1</label>
    </ligand>
</feature>
<dbReference type="EMBL" id="MDSU01000020">
    <property type="protein sequence ID" value="OSS41126.1"/>
    <property type="molecule type" value="Genomic_DNA"/>
</dbReference>
<evidence type="ECO:0000313" key="8">
    <source>
        <dbReference type="EMBL" id="OSS41126.1"/>
    </source>
</evidence>
<reference evidence="8 9" key="1">
    <citation type="journal article" date="2017" name="Front. Microbiol.">
        <title>Genome Sequence of Desulfurella amilsii Strain TR1 and Comparative Genomics of Desulfurellaceae Family.</title>
        <authorList>
            <person name="Florentino A.P."/>
            <person name="Stams A.J."/>
            <person name="Sanchez-Andrea I."/>
        </authorList>
    </citation>
    <scope>NUCLEOTIDE SEQUENCE [LARGE SCALE GENOMIC DNA]</scope>
    <source>
        <strain evidence="8 9">TR1</strain>
    </source>
</reference>
<accession>A0A1X4XUB6</accession>
<keyword evidence="5" id="KW-0249">Electron transport</keyword>
<dbReference type="RefSeq" id="WP_086034787.1">
    <property type="nucleotide sequence ID" value="NZ_MDSU01000020.1"/>
</dbReference>
<dbReference type="Proteomes" id="UP000194141">
    <property type="component" value="Unassembled WGS sequence"/>
</dbReference>
<comment type="catalytic activity">
    <reaction evidence="5">
        <text>indole-3-pyruvate + 2 oxidized [2Fe-2S]-[ferredoxin] + CoA = (indol-3-yl)acetyl-CoA + 2 reduced [2Fe-2S]-[ferredoxin] + CO2 + H(+)</text>
        <dbReference type="Rhea" id="RHEA:12645"/>
        <dbReference type="Rhea" id="RHEA-COMP:10000"/>
        <dbReference type="Rhea" id="RHEA-COMP:10001"/>
        <dbReference type="ChEBI" id="CHEBI:15378"/>
        <dbReference type="ChEBI" id="CHEBI:16526"/>
        <dbReference type="ChEBI" id="CHEBI:17640"/>
        <dbReference type="ChEBI" id="CHEBI:33737"/>
        <dbReference type="ChEBI" id="CHEBI:33738"/>
        <dbReference type="ChEBI" id="CHEBI:57271"/>
        <dbReference type="ChEBI" id="CHEBI:57287"/>
        <dbReference type="EC" id="1.2.7.8"/>
    </reaction>
</comment>